<dbReference type="PRINTS" id="PR00508">
    <property type="entry name" value="S21N4MTFRASE"/>
</dbReference>
<gene>
    <name evidence="5" type="ORF">LCGC14_1280990</name>
</gene>
<comment type="caution">
    <text evidence="5">The sequence shown here is derived from an EMBL/GenBank/DDBJ whole genome shotgun (WGS) entry which is preliminary data.</text>
</comment>
<keyword evidence="1" id="KW-0489">Methyltransferase</keyword>
<evidence type="ECO:0000256" key="3">
    <source>
        <dbReference type="SAM" id="Phobius"/>
    </source>
</evidence>
<feature type="non-terminal residue" evidence="5">
    <location>
        <position position="1"/>
    </location>
</feature>
<keyword evidence="3" id="KW-0472">Membrane</keyword>
<evidence type="ECO:0000256" key="1">
    <source>
        <dbReference type="ARBA" id="ARBA00022603"/>
    </source>
</evidence>
<protein>
    <recommendedName>
        <fullName evidence="4">DNA methylase N-4/N-6 domain-containing protein</fullName>
    </recommendedName>
</protein>
<dbReference type="GO" id="GO:0032259">
    <property type="term" value="P:methylation"/>
    <property type="evidence" value="ECO:0007669"/>
    <property type="project" value="UniProtKB-KW"/>
</dbReference>
<accession>A0A0F9NBV1</accession>
<evidence type="ECO:0000259" key="4">
    <source>
        <dbReference type="Pfam" id="PF01555"/>
    </source>
</evidence>
<keyword evidence="2" id="KW-0808">Transferase</keyword>
<evidence type="ECO:0000313" key="5">
    <source>
        <dbReference type="EMBL" id="KKM86245.1"/>
    </source>
</evidence>
<keyword evidence="3" id="KW-1133">Transmembrane helix</keyword>
<dbReference type="InterPro" id="IPR001091">
    <property type="entry name" value="RM_Methyltransferase"/>
</dbReference>
<dbReference type="EMBL" id="LAZR01007287">
    <property type="protein sequence ID" value="KKM86245.1"/>
    <property type="molecule type" value="Genomic_DNA"/>
</dbReference>
<keyword evidence="3" id="KW-0812">Transmembrane</keyword>
<name>A0A0F9NBV1_9ZZZZ</name>
<dbReference type="InterPro" id="IPR029063">
    <property type="entry name" value="SAM-dependent_MTases_sf"/>
</dbReference>
<dbReference type="GO" id="GO:0008170">
    <property type="term" value="F:N-methyltransferase activity"/>
    <property type="evidence" value="ECO:0007669"/>
    <property type="project" value="InterPro"/>
</dbReference>
<feature type="transmembrane region" description="Helical" evidence="3">
    <location>
        <begin position="300"/>
        <end position="321"/>
    </location>
</feature>
<proteinExistence type="predicted"/>
<organism evidence="5">
    <name type="scientific">marine sediment metagenome</name>
    <dbReference type="NCBI Taxonomy" id="412755"/>
    <lineage>
        <taxon>unclassified sequences</taxon>
        <taxon>metagenomes</taxon>
        <taxon>ecological metagenomes</taxon>
    </lineage>
</organism>
<dbReference type="Pfam" id="PF01555">
    <property type="entry name" value="N6_N4_Mtase"/>
    <property type="match status" value="1"/>
</dbReference>
<dbReference type="SUPFAM" id="SSF53335">
    <property type="entry name" value="S-adenosyl-L-methionine-dependent methyltransferases"/>
    <property type="match status" value="1"/>
</dbReference>
<sequence length="322" mass="38379">FQSLPEILWRKQTNAPNKFMGSGMMPPGAYVTLEHEYLLLFRKGRKREFKKLKLKDKRRESSYFWEERNIWFSDVWLGLKGTNQKLNNNKNKTRERSAAYPFELAYRLINMFSIKDDIILDPFLGTGTSSIAAMLSERNSIGYEIDPKFKEIIEERFKNINSFANDYIDERIKSHVNFINKIIEEKGPTKHDNEGYDFPVITSQEKLMKIHKLKDLKQIKENEFKVSYYRFDEENIKPIKFKDIATLKEEIINPIQLNKIVKTKNSIDSHRFYFDTSKCILKIEKKIIEFSFVYINQNELIVGIFFPFNVHDFLFIFLIIFL</sequence>
<evidence type="ECO:0000256" key="2">
    <source>
        <dbReference type="ARBA" id="ARBA00022679"/>
    </source>
</evidence>
<dbReference type="InterPro" id="IPR002941">
    <property type="entry name" value="DNA_methylase_N4/N6"/>
</dbReference>
<reference evidence="5" key="1">
    <citation type="journal article" date="2015" name="Nature">
        <title>Complex archaea that bridge the gap between prokaryotes and eukaryotes.</title>
        <authorList>
            <person name="Spang A."/>
            <person name="Saw J.H."/>
            <person name="Jorgensen S.L."/>
            <person name="Zaremba-Niedzwiedzka K."/>
            <person name="Martijn J."/>
            <person name="Lind A.E."/>
            <person name="van Eijk R."/>
            <person name="Schleper C."/>
            <person name="Guy L."/>
            <person name="Ettema T.J."/>
        </authorList>
    </citation>
    <scope>NUCLEOTIDE SEQUENCE</scope>
</reference>
<dbReference type="Gene3D" id="3.40.50.150">
    <property type="entry name" value="Vaccinia Virus protein VP39"/>
    <property type="match status" value="1"/>
</dbReference>
<dbReference type="GO" id="GO:0003677">
    <property type="term" value="F:DNA binding"/>
    <property type="evidence" value="ECO:0007669"/>
    <property type="project" value="InterPro"/>
</dbReference>
<dbReference type="AlphaFoldDB" id="A0A0F9NBV1"/>
<feature type="domain" description="DNA methylase N-4/N-6" evidence="4">
    <location>
        <begin position="4"/>
        <end position="155"/>
    </location>
</feature>